<dbReference type="InterPro" id="IPR033485">
    <property type="entry name" value="EMSY-LIKE_plant"/>
</dbReference>
<dbReference type="GO" id="GO:0005634">
    <property type="term" value="C:nucleus"/>
    <property type="evidence" value="ECO:0007669"/>
    <property type="project" value="UniProtKB-SubCell"/>
</dbReference>
<evidence type="ECO:0000313" key="6">
    <source>
        <dbReference type="Proteomes" id="UP000734854"/>
    </source>
</evidence>
<evidence type="ECO:0000313" key="5">
    <source>
        <dbReference type="EMBL" id="KAG6514381.1"/>
    </source>
</evidence>
<feature type="compositionally biased region" description="Basic and acidic residues" evidence="3">
    <location>
        <begin position="443"/>
        <end position="453"/>
    </location>
</feature>
<dbReference type="EMBL" id="JACMSC010000007">
    <property type="protein sequence ID" value="KAG6514381.1"/>
    <property type="molecule type" value="Genomic_DNA"/>
</dbReference>
<dbReference type="PANTHER" id="PTHR33432">
    <property type="entry name" value="PROTEIN EMSY-LIKE 4"/>
    <property type="match status" value="1"/>
</dbReference>
<dbReference type="InterPro" id="IPR005491">
    <property type="entry name" value="ENT_dom"/>
</dbReference>
<name>A0A8J5LDQ8_ZINOF</name>
<dbReference type="SUPFAM" id="SSF63748">
    <property type="entry name" value="Tudor/PWWP/MBT"/>
    <property type="match status" value="1"/>
</dbReference>
<dbReference type="GO" id="GO:0050832">
    <property type="term" value="P:defense response to fungus"/>
    <property type="evidence" value="ECO:0007669"/>
    <property type="project" value="InterPro"/>
</dbReference>
<dbReference type="CDD" id="cd20404">
    <property type="entry name" value="Tudor_Agenet_AtEML-like"/>
    <property type="match status" value="1"/>
</dbReference>
<feature type="compositionally biased region" description="Basic and acidic residues" evidence="3">
    <location>
        <begin position="319"/>
        <end position="336"/>
    </location>
</feature>
<protein>
    <recommendedName>
        <fullName evidence="4">ENT domain-containing protein</fullName>
    </recommendedName>
</protein>
<feature type="domain" description="ENT" evidence="4">
    <location>
        <begin position="87"/>
        <end position="174"/>
    </location>
</feature>
<feature type="region of interest" description="Disordered" evidence="3">
    <location>
        <begin position="432"/>
        <end position="458"/>
    </location>
</feature>
<dbReference type="Gene3D" id="2.30.30.140">
    <property type="match status" value="1"/>
</dbReference>
<dbReference type="SMART" id="SM01191">
    <property type="entry name" value="ENT"/>
    <property type="match status" value="1"/>
</dbReference>
<evidence type="ECO:0000256" key="2">
    <source>
        <dbReference type="ARBA" id="ARBA00023242"/>
    </source>
</evidence>
<evidence type="ECO:0000259" key="4">
    <source>
        <dbReference type="PROSITE" id="PS51138"/>
    </source>
</evidence>
<accession>A0A8J5LDQ8</accession>
<dbReference type="PANTHER" id="PTHR33432:SF27">
    <property type="entry name" value="PROTEIN EMSY-LIKE 3"/>
    <property type="match status" value="1"/>
</dbReference>
<dbReference type="Pfam" id="PF03735">
    <property type="entry name" value="ENT"/>
    <property type="match status" value="1"/>
</dbReference>
<feature type="region of interest" description="Disordered" evidence="3">
    <location>
        <begin position="176"/>
        <end position="245"/>
    </location>
</feature>
<dbReference type="FunFam" id="1.10.1240.40:FF:000005">
    <property type="entry name" value="ENT domain containing protein, expressed"/>
    <property type="match status" value="1"/>
</dbReference>
<dbReference type="Proteomes" id="UP000734854">
    <property type="component" value="Unassembled WGS sequence"/>
</dbReference>
<evidence type="ECO:0000256" key="3">
    <source>
        <dbReference type="SAM" id="MobiDB-lite"/>
    </source>
</evidence>
<dbReference type="InterPro" id="IPR036142">
    <property type="entry name" value="ENT_dom-like_sf"/>
</dbReference>
<dbReference type="Gene3D" id="1.10.1240.40">
    <property type="entry name" value="ENT domain"/>
    <property type="match status" value="1"/>
</dbReference>
<organism evidence="5 6">
    <name type="scientific">Zingiber officinale</name>
    <name type="common">Ginger</name>
    <name type="synonym">Amomum zingiber</name>
    <dbReference type="NCBI Taxonomy" id="94328"/>
    <lineage>
        <taxon>Eukaryota</taxon>
        <taxon>Viridiplantae</taxon>
        <taxon>Streptophyta</taxon>
        <taxon>Embryophyta</taxon>
        <taxon>Tracheophyta</taxon>
        <taxon>Spermatophyta</taxon>
        <taxon>Magnoliopsida</taxon>
        <taxon>Liliopsida</taxon>
        <taxon>Zingiberales</taxon>
        <taxon>Zingiberaceae</taxon>
        <taxon>Zingiber</taxon>
    </lineage>
</organism>
<comment type="caution">
    <text evidence="5">The sequence shown here is derived from an EMBL/GenBank/DDBJ whole genome shotgun (WGS) entry which is preliminary data.</text>
</comment>
<sequence length="500" mass="55588">MDYGPTDSSGESHLHIWGRKRAELASGRLAVEWVELKTFHLDGDSSLRTDDDLPPYFQNRGAAARPVAAGGKSNVGALPPSRVQNDMKILIHQLEQEAYCSVLRAFKAQSDAITWEKEGLITELRKELRLTNEEHRELLHRVNVDDNIRRIREWRQAGGVQTSLVNNAQTALDVIPSPTVSASQKRRKTSNPAAALSMGGSLPVPHSQPGAVSLHPSASTAKQGNIAGARGKKTKPNPPGSIGRDQVKNIAAESADVPANTSLVGQKVMTRWPDDNNFYEAVITDYKPHEGLHALVYDMDTENETWEWVNLNEISPEDIRWADNEPGKSKPGDRHRPGLGSKKSRLNGISPGFGRGRGPKNQFSKNYMSSQNWSGKKGSQNITILDTKVIVRDVERILDISPPDHQEIEKAKKLLKKQEQSLVEAIAKLDDNMSDSENEEDDQISHRQTKERSMAWTDWPRRHKKEFHLQGVLEGGGPDGDHLVGDGTASNYHRDDYYGI</sequence>
<reference evidence="5 6" key="1">
    <citation type="submission" date="2020-08" db="EMBL/GenBank/DDBJ databases">
        <title>Plant Genome Project.</title>
        <authorList>
            <person name="Zhang R.-G."/>
        </authorList>
    </citation>
    <scope>NUCLEOTIDE SEQUENCE [LARGE SCALE GENOMIC DNA]</scope>
    <source>
        <tissue evidence="5">Rhizome</tissue>
    </source>
</reference>
<dbReference type="PROSITE" id="PS51138">
    <property type="entry name" value="ENT"/>
    <property type="match status" value="1"/>
</dbReference>
<gene>
    <name evidence="5" type="ORF">ZIOFF_024734</name>
</gene>
<comment type="subcellular location">
    <subcellularLocation>
        <location evidence="1">Nucleus</location>
    </subcellularLocation>
</comment>
<feature type="compositionally biased region" description="Acidic residues" evidence="3">
    <location>
        <begin position="432"/>
        <end position="442"/>
    </location>
</feature>
<proteinExistence type="predicted"/>
<keyword evidence="2" id="KW-0539">Nucleus</keyword>
<feature type="compositionally biased region" description="Polar residues" evidence="3">
    <location>
        <begin position="361"/>
        <end position="378"/>
    </location>
</feature>
<feature type="region of interest" description="Disordered" evidence="3">
    <location>
        <begin position="474"/>
        <end position="500"/>
    </location>
</feature>
<keyword evidence="6" id="KW-1185">Reference proteome</keyword>
<dbReference type="SUPFAM" id="SSF158639">
    <property type="entry name" value="ENT-like"/>
    <property type="match status" value="1"/>
</dbReference>
<feature type="region of interest" description="Disordered" evidence="3">
    <location>
        <begin position="319"/>
        <end position="378"/>
    </location>
</feature>
<evidence type="ECO:0000256" key="1">
    <source>
        <dbReference type="ARBA" id="ARBA00004123"/>
    </source>
</evidence>
<dbReference type="AlphaFoldDB" id="A0A8J5LDQ8"/>